<dbReference type="InterPro" id="IPR050567">
    <property type="entry name" value="Mitochondrial_Carrier"/>
</dbReference>
<keyword evidence="3 10" id="KW-0813">Transport</keyword>
<feature type="transmembrane region" description="Helical" evidence="12">
    <location>
        <begin position="308"/>
        <end position="339"/>
    </location>
</feature>
<keyword evidence="8 9" id="KW-0472">Membrane</keyword>
<dbReference type="PRINTS" id="PR00926">
    <property type="entry name" value="MITOCARRIER"/>
</dbReference>
<dbReference type="PROSITE" id="PS50920">
    <property type="entry name" value="SOLCAR"/>
    <property type="match status" value="3"/>
</dbReference>
<evidence type="ECO:0000313" key="13">
    <source>
        <dbReference type="EMBL" id="RHY28232.1"/>
    </source>
</evidence>
<dbReference type="EMBL" id="QUSY01000621">
    <property type="protein sequence ID" value="RHY28232.1"/>
    <property type="molecule type" value="Genomic_DNA"/>
</dbReference>
<comment type="subcellular location">
    <subcellularLocation>
        <location evidence="1">Mitochondrion membrane</location>
        <topology evidence="1">Multi-pass membrane protein</topology>
    </subcellularLocation>
</comment>
<dbReference type="PANTHER" id="PTHR45624:SF12">
    <property type="entry name" value="MITOCHONDRIAL ORNITHINE TRANSPORTER 1"/>
    <property type="match status" value="1"/>
</dbReference>
<dbReference type="InterPro" id="IPR023395">
    <property type="entry name" value="MCP_dom_sf"/>
</dbReference>
<evidence type="ECO:0000256" key="7">
    <source>
        <dbReference type="ARBA" id="ARBA00023128"/>
    </source>
</evidence>
<evidence type="ECO:0000256" key="3">
    <source>
        <dbReference type="ARBA" id="ARBA00022448"/>
    </source>
</evidence>
<keyword evidence="5" id="KW-0677">Repeat</keyword>
<evidence type="ECO:0000256" key="5">
    <source>
        <dbReference type="ARBA" id="ARBA00022737"/>
    </source>
</evidence>
<evidence type="ECO:0000256" key="6">
    <source>
        <dbReference type="ARBA" id="ARBA00022989"/>
    </source>
</evidence>
<sequence length="452" mass="49324">MYCTTALHSGWYHTAVAMTLDARETASGIVGAVFNVYAGLPFDVVKVRLQTQGTSTTHYNGLFDCFARTVRQEGIRSLWKGAVPALSSAIVENSVLFTANGALKRILFEQGDALSTLDEALVGSTSGLFSAAAITPAEVIKCRLQTYAHAGSMGIWRCTKTIVQEGGVMGLTAGLGAVVLRDVPFNFCFFGMYDFYTSRCMDLVGVDSKRELHPLAVLVSGGCAGATAWTVVFPADVIKSRLQIDASLTFRKAVRSVWRVHGLVGFYRGWSSAVLGSFPADGCLFLGVEMTHRLFAHIENNNRTWSGLLLYTLCSFVWVYAYQVVFVGVLCVGILVGLCTCKVQNLLSGVSRAVWQVELWVYQLYVTDSTLRVPRVEAITLGTVWWTFVYFFLTKAWLTAYFTAIVSTIFNDYKAYQVAATAAQTPTLFSLDALPQTPPPASDASGETMAEL</sequence>
<evidence type="ECO:0000313" key="14">
    <source>
        <dbReference type="Proteomes" id="UP000285060"/>
    </source>
</evidence>
<evidence type="ECO:0000256" key="8">
    <source>
        <dbReference type="ARBA" id="ARBA00023136"/>
    </source>
</evidence>
<organism evidence="13 14">
    <name type="scientific">Aphanomyces invadans</name>
    <dbReference type="NCBI Taxonomy" id="157072"/>
    <lineage>
        <taxon>Eukaryota</taxon>
        <taxon>Sar</taxon>
        <taxon>Stramenopiles</taxon>
        <taxon>Oomycota</taxon>
        <taxon>Saprolegniomycetes</taxon>
        <taxon>Saprolegniales</taxon>
        <taxon>Verrucalvaceae</taxon>
        <taxon>Aphanomyces</taxon>
    </lineage>
</organism>
<dbReference type="GO" id="GO:1990575">
    <property type="term" value="P:mitochondrial L-ornithine transmembrane transport"/>
    <property type="evidence" value="ECO:0007669"/>
    <property type="project" value="TreeGrafter"/>
</dbReference>
<comment type="similarity">
    <text evidence="2 10">Belongs to the mitochondrial carrier (TC 2.A.29) family.</text>
</comment>
<gene>
    <name evidence="13" type="ORF">DYB32_006126</name>
</gene>
<evidence type="ECO:0000256" key="2">
    <source>
        <dbReference type="ARBA" id="ARBA00006375"/>
    </source>
</evidence>
<feature type="transmembrane region" description="Helical" evidence="12">
    <location>
        <begin position="385"/>
        <end position="410"/>
    </location>
</feature>
<dbReference type="Proteomes" id="UP000285060">
    <property type="component" value="Unassembled WGS sequence"/>
</dbReference>
<dbReference type="InterPro" id="IPR018108">
    <property type="entry name" value="MCP_transmembrane"/>
</dbReference>
<dbReference type="SUPFAM" id="SSF103506">
    <property type="entry name" value="Mitochondrial carrier"/>
    <property type="match status" value="1"/>
</dbReference>
<evidence type="ECO:0000256" key="1">
    <source>
        <dbReference type="ARBA" id="ARBA00004225"/>
    </source>
</evidence>
<feature type="repeat" description="Solcar" evidence="9">
    <location>
        <begin position="22"/>
        <end position="106"/>
    </location>
</feature>
<evidence type="ECO:0000256" key="11">
    <source>
        <dbReference type="SAM" id="MobiDB-lite"/>
    </source>
</evidence>
<reference evidence="13 14" key="1">
    <citation type="submission" date="2018-08" db="EMBL/GenBank/DDBJ databases">
        <title>Aphanomyces genome sequencing and annotation.</title>
        <authorList>
            <person name="Minardi D."/>
            <person name="Oidtmann B."/>
            <person name="Van Der Giezen M."/>
            <person name="Studholme D.J."/>
        </authorList>
    </citation>
    <scope>NUCLEOTIDE SEQUENCE [LARGE SCALE GENOMIC DNA]</scope>
    <source>
        <strain evidence="13 14">NJM0002</strain>
    </source>
</reference>
<accession>A0A418ASB6</accession>
<feature type="repeat" description="Solcar" evidence="9">
    <location>
        <begin position="212"/>
        <end position="294"/>
    </location>
</feature>
<evidence type="ECO:0000256" key="9">
    <source>
        <dbReference type="PROSITE-ProRule" id="PRU00282"/>
    </source>
</evidence>
<protein>
    <recommendedName>
        <fullName evidence="15">Mitochondrial carrier protein</fullName>
    </recommendedName>
</protein>
<dbReference type="AlphaFoldDB" id="A0A418ASB6"/>
<proteinExistence type="inferred from homology"/>
<dbReference type="PANTHER" id="PTHR45624">
    <property type="entry name" value="MITOCHONDRIAL BASIC AMINO ACIDS TRANSPORTER-RELATED"/>
    <property type="match status" value="1"/>
</dbReference>
<evidence type="ECO:0000256" key="10">
    <source>
        <dbReference type="RuleBase" id="RU000488"/>
    </source>
</evidence>
<dbReference type="Pfam" id="PF00153">
    <property type="entry name" value="Mito_carr"/>
    <property type="match status" value="3"/>
</dbReference>
<evidence type="ECO:0008006" key="15">
    <source>
        <dbReference type="Google" id="ProtNLM"/>
    </source>
</evidence>
<dbReference type="GO" id="GO:0000064">
    <property type="term" value="F:L-ornithine transmembrane transporter activity"/>
    <property type="evidence" value="ECO:0007669"/>
    <property type="project" value="TreeGrafter"/>
</dbReference>
<comment type="caution">
    <text evidence="13">The sequence shown here is derived from an EMBL/GenBank/DDBJ whole genome shotgun (WGS) entry which is preliminary data.</text>
</comment>
<evidence type="ECO:0000256" key="4">
    <source>
        <dbReference type="ARBA" id="ARBA00022692"/>
    </source>
</evidence>
<name>A0A418ASB6_9STRA</name>
<dbReference type="Gene3D" id="1.50.40.10">
    <property type="entry name" value="Mitochondrial carrier domain"/>
    <property type="match status" value="1"/>
</dbReference>
<keyword evidence="4 9" id="KW-0812">Transmembrane</keyword>
<feature type="non-terminal residue" evidence="13">
    <location>
        <position position="452"/>
    </location>
</feature>
<dbReference type="VEuPathDB" id="FungiDB:H310_05095"/>
<keyword evidence="6 12" id="KW-1133">Transmembrane helix</keyword>
<feature type="region of interest" description="Disordered" evidence="11">
    <location>
        <begin position="432"/>
        <end position="452"/>
    </location>
</feature>
<dbReference type="InterPro" id="IPR002067">
    <property type="entry name" value="MCP"/>
</dbReference>
<feature type="repeat" description="Solcar" evidence="9">
    <location>
        <begin position="114"/>
        <end position="199"/>
    </location>
</feature>
<keyword evidence="14" id="KW-1185">Reference proteome</keyword>
<keyword evidence="7" id="KW-0496">Mitochondrion</keyword>
<dbReference type="GO" id="GO:0031966">
    <property type="term" value="C:mitochondrial membrane"/>
    <property type="evidence" value="ECO:0007669"/>
    <property type="project" value="UniProtKB-SubCell"/>
</dbReference>
<evidence type="ECO:0000256" key="12">
    <source>
        <dbReference type="SAM" id="Phobius"/>
    </source>
</evidence>